<sequence length="63" mass="7284">IIPSKSSKKIAEAMFILIKNKKLRGILGKNGRKLVEKKYSWEKIAKNFISIYKNLAFLDSEEL</sequence>
<dbReference type="SUPFAM" id="SSF53756">
    <property type="entry name" value="UDP-Glycosyltransferase/glycogen phosphorylase"/>
    <property type="match status" value="1"/>
</dbReference>
<evidence type="ECO:0000313" key="1">
    <source>
        <dbReference type="EMBL" id="GAI84342.1"/>
    </source>
</evidence>
<comment type="caution">
    <text evidence="1">The sequence shown here is derived from an EMBL/GenBank/DDBJ whole genome shotgun (WGS) entry which is preliminary data.</text>
</comment>
<organism evidence="1">
    <name type="scientific">marine sediment metagenome</name>
    <dbReference type="NCBI Taxonomy" id="412755"/>
    <lineage>
        <taxon>unclassified sequences</taxon>
        <taxon>metagenomes</taxon>
        <taxon>ecological metagenomes</taxon>
    </lineage>
</organism>
<protein>
    <recommendedName>
        <fullName evidence="2">Glycosyl transferase family 1 domain-containing protein</fullName>
    </recommendedName>
</protein>
<gene>
    <name evidence="1" type="ORF">S12H4_23451</name>
</gene>
<name>X1RU96_9ZZZZ</name>
<reference evidence="1" key="1">
    <citation type="journal article" date="2014" name="Front. Microbiol.">
        <title>High frequency of phylogenetically diverse reductive dehalogenase-homologous genes in deep subseafloor sedimentary metagenomes.</title>
        <authorList>
            <person name="Kawai M."/>
            <person name="Futagami T."/>
            <person name="Toyoda A."/>
            <person name="Takaki Y."/>
            <person name="Nishi S."/>
            <person name="Hori S."/>
            <person name="Arai W."/>
            <person name="Tsubouchi T."/>
            <person name="Morono Y."/>
            <person name="Uchiyama I."/>
            <person name="Ito T."/>
            <person name="Fujiyama A."/>
            <person name="Inagaki F."/>
            <person name="Takami H."/>
        </authorList>
    </citation>
    <scope>NUCLEOTIDE SEQUENCE</scope>
    <source>
        <strain evidence="1">Expedition CK06-06</strain>
    </source>
</reference>
<dbReference type="AlphaFoldDB" id="X1RU96"/>
<dbReference type="Gene3D" id="3.40.50.2000">
    <property type="entry name" value="Glycogen Phosphorylase B"/>
    <property type="match status" value="1"/>
</dbReference>
<accession>X1RU96</accession>
<proteinExistence type="predicted"/>
<evidence type="ECO:0008006" key="2">
    <source>
        <dbReference type="Google" id="ProtNLM"/>
    </source>
</evidence>
<feature type="non-terminal residue" evidence="1">
    <location>
        <position position="1"/>
    </location>
</feature>
<dbReference type="EMBL" id="BARW01012460">
    <property type="protein sequence ID" value="GAI84342.1"/>
    <property type="molecule type" value="Genomic_DNA"/>
</dbReference>